<dbReference type="PANTHER" id="PTHR33223">
    <property type="entry name" value="CCHC-TYPE DOMAIN-CONTAINING PROTEIN"/>
    <property type="match status" value="1"/>
</dbReference>
<dbReference type="Proteomes" id="UP001281410">
    <property type="component" value="Unassembled WGS sequence"/>
</dbReference>
<reference evidence="3" key="1">
    <citation type="journal article" date="2023" name="Plant J.">
        <title>Genome sequences and population genomics provide insights into the demographic history, inbreeding, and mutation load of two 'living fossil' tree species of Dipteronia.</title>
        <authorList>
            <person name="Feng Y."/>
            <person name="Comes H.P."/>
            <person name="Chen J."/>
            <person name="Zhu S."/>
            <person name="Lu R."/>
            <person name="Zhang X."/>
            <person name="Li P."/>
            <person name="Qiu J."/>
            <person name="Olsen K.M."/>
            <person name="Qiu Y."/>
        </authorList>
    </citation>
    <scope>NUCLEOTIDE SEQUENCE</scope>
    <source>
        <strain evidence="3">NBL</strain>
    </source>
</reference>
<dbReference type="EMBL" id="JANJYJ010000005">
    <property type="protein sequence ID" value="KAK3212102.1"/>
    <property type="molecule type" value="Genomic_DNA"/>
</dbReference>
<evidence type="ECO:0000313" key="3">
    <source>
        <dbReference type="EMBL" id="KAK3212102.1"/>
    </source>
</evidence>
<gene>
    <name evidence="3" type="ORF">Dsin_016808</name>
</gene>
<dbReference type="PANTHER" id="PTHR33223:SF10">
    <property type="entry name" value="AMINOTRANSFERASE-LIKE PLANT MOBILE DOMAIN-CONTAINING PROTEIN"/>
    <property type="match status" value="1"/>
</dbReference>
<feature type="region of interest" description="Disordered" evidence="1">
    <location>
        <begin position="121"/>
        <end position="145"/>
    </location>
</feature>
<evidence type="ECO:0000313" key="4">
    <source>
        <dbReference type="Proteomes" id="UP001281410"/>
    </source>
</evidence>
<dbReference type="Pfam" id="PF03732">
    <property type="entry name" value="Retrotrans_gag"/>
    <property type="match status" value="1"/>
</dbReference>
<name>A0AAE0AF51_9ROSI</name>
<proteinExistence type="predicted"/>
<evidence type="ECO:0000256" key="1">
    <source>
        <dbReference type="SAM" id="MobiDB-lite"/>
    </source>
</evidence>
<accession>A0AAE0AF51</accession>
<feature type="region of interest" description="Disordered" evidence="1">
    <location>
        <begin position="1"/>
        <end position="39"/>
    </location>
</feature>
<dbReference type="InterPro" id="IPR005162">
    <property type="entry name" value="Retrotrans_gag_dom"/>
</dbReference>
<feature type="domain" description="Retrotransposon gag" evidence="2">
    <location>
        <begin position="148"/>
        <end position="232"/>
    </location>
</feature>
<feature type="compositionally biased region" description="Polar residues" evidence="1">
    <location>
        <begin position="1"/>
        <end position="13"/>
    </location>
</feature>
<protein>
    <recommendedName>
        <fullName evidence="2">Retrotransposon gag domain-containing protein</fullName>
    </recommendedName>
</protein>
<organism evidence="3 4">
    <name type="scientific">Dipteronia sinensis</name>
    <dbReference type="NCBI Taxonomy" id="43782"/>
    <lineage>
        <taxon>Eukaryota</taxon>
        <taxon>Viridiplantae</taxon>
        <taxon>Streptophyta</taxon>
        <taxon>Embryophyta</taxon>
        <taxon>Tracheophyta</taxon>
        <taxon>Spermatophyta</taxon>
        <taxon>Magnoliopsida</taxon>
        <taxon>eudicotyledons</taxon>
        <taxon>Gunneridae</taxon>
        <taxon>Pentapetalae</taxon>
        <taxon>rosids</taxon>
        <taxon>malvids</taxon>
        <taxon>Sapindales</taxon>
        <taxon>Sapindaceae</taxon>
        <taxon>Hippocastanoideae</taxon>
        <taxon>Acereae</taxon>
        <taxon>Dipteronia</taxon>
    </lineage>
</organism>
<sequence length="280" mass="31749">MANSRDGSQSLRETGTPHCIDDTGVTNTSAARGDLPFTTPPSIGQDVITSTYIITGIFPNAFRQVQESLQRFIEDAARQGISKTAIDNLTSPYQLSTSVVARDPKVQSEIVVPTLGTPQKFGRDRANRCDRKEYSKKKDDRQDDQTFGDQWSRWFDGLANGSIRNFEELIQAFTKQFMRNIQHSKSIFVLSTLGQRKDEKLKDYLTRFSQEVSEVHDPNDDAIVYAFVNSLQHSQLSLKSVGPTTYASLVDDVGRYTMTEEEQLAHEGERPTWRWSKIQR</sequence>
<keyword evidence="4" id="KW-1185">Reference proteome</keyword>
<evidence type="ECO:0000259" key="2">
    <source>
        <dbReference type="Pfam" id="PF03732"/>
    </source>
</evidence>
<feature type="compositionally biased region" description="Basic and acidic residues" evidence="1">
    <location>
        <begin position="121"/>
        <end position="144"/>
    </location>
</feature>
<comment type="caution">
    <text evidence="3">The sequence shown here is derived from an EMBL/GenBank/DDBJ whole genome shotgun (WGS) entry which is preliminary data.</text>
</comment>
<dbReference type="AlphaFoldDB" id="A0AAE0AF51"/>